<keyword evidence="5" id="KW-1185">Reference proteome</keyword>
<dbReference type="InterPro" id="IPR036322">
    <property type="entry name" value="WD40_repeat_dom_sf"/>
</dbReference>
<dbReference type="SUPFAM" id="SSF50978">
    <property type="entry name" value="WD40 repeat-like"/>
    <property type="match status" value="1"/>
</dbReference>
<keyword evidence="2" id="KW-0677">Repeat</keyword>
<dbReference type="PROSITE" id="PS50082">
    <property type="entry name" value="WD_REPEATS_2"/>
    <property type="match status" value="2"/>
</dbReference>
<dbReference type="InterPro" id="IPR019775">
    <property type="entry name" value="WD40_repeat_CS"/>
</dbReference>
<feature type="repeat" description="WD" evidence="3">
    <location>
        <begin position="95"/>
        <end position="136"/>
    </location>
</feature>
<dbReference type="InterPro" id="IPR001680">
    <property type="entry name" value="WD40_rpt"/>
</dbReference>
<dbReference type="InterPro" id="IPR015943">
    <property type="entry name" value="WD40/YVTN_repeat-like_dom_sf"/>
</dbReference>
<sequence>MISHSTPHLYVSALPFSPLKSTIAPWFTERFPNTLRLLRGRLVNWPVIQTVISGHTDSVWSVSFSPDGTRIVSGSQDKTVRLWDAATGLPLGEPFQGHTSSVSSVSFSPDGTRIVSGSRDSTVRLLNAATGQQFQEHTEIHSPAVSSDRRPTTPCNRPICFASSLDHALQDPAELFKGTFHHDLNSTPVMLEDDASPEDDGWMVGPDRRLLFWVPPASRQEPFYYPGTVFVMPSGLEIDLSRMAHGEQWWKCRDAPTCK</sequence>
<dbReference type="Gene3D" id="2.130.10.10">
    <property type="entry name" value="YVTN repeat-like/Quinoprotein amine dehydrogenase"/>
    <property type="match status" value="1"/>
</dbReference>
<evidence type="ECO:0000256" key="1">
    <source>
        <dbReference type="ARBA" id="ARBA00022574"/>
    </source>
</evidence>
<dbReference type="PANTHER" id="PTHR22847:SF637">
    <property type="entry name" value="WD REPEAT DOMAIN 5B"/>
    <property type="match status" value="1"/>
</dbReference>
<organism evidence="4 5">
    <name type="scientific">Suillus subaureus</name>
    <dbReference type="NCBI Taxonomy" id="48587"/>
    <lineage>
        <taxon>Eukaryota</taxon>
        <taxon>Fungi</taxon>
        <taxon>Dikarya</taxon>
        <taxon>Basidiomycota</taxon>
        <taxon>Agaricomycotina</taxon>
        <taxon>Agaricomycetes</taxon>
        <taxon>Agaricomycetidae</taxon>
        <taxon>Boletales</taxon>
        <taxon>Suillineae</taxon>
        <taxon>Suillaceae</taxon>
        <taxon>Suillus</taxon>
    </lineage>
</organism>
<name>A0A9P7EAV9_9AGAM</name>
<dbReference type="GO" id="GO:1990234">
    <property type="term" value="C:transferase complex"/>
    <property type="evidence" value="ECO:0007669"/>
    <property type="project" value="UniProtKB-ARBA"/>
</dbReference>
<dbReference type="OrthoDB" id="3266532at2759"/>
<reference evidence="4" key="1">
    <citation type="journal article" date="2020" name="New Phytol.">
        <title>Comparative genomics reveals dynamic genome evolution in host specialist ectomycorrhizal fungi.</title>
        <authorList>
            <person name="Lofgren L.A."/>
            <person name="Nguyen N.H."/>
            <person name="Vilgalys R."/>
            <person name="Ruytinx J."/>
            <person name="Liao H.L."/>
            <person name="Branco S."/>
            <person name="Kuo A."/>
            <person name="LaButti K."/>
            <person name="Lipzen A."/>
            <person name="Andreopoulos W."/>
            <person name="Pangilinan J."/>
            <person name="Riley R."/>
            <person name="Hundley H."/>
            <person name="Na H."/>
            <person name="Barry K."/>
            <person name="Grigoriev I.V."/>
            <person name="Stajich J.E."/>
            <person name="Kennedy P.G."/>
        </authorList>
    </citation>
    <scope>NUCLEOTIDE SEQUENCE</scope>
    <source>
        <strain evidence="4">MN1</strain>
    </source>
</reference>
<keyword evidence="1 3" id="KW-0853">WD repeat</keyword>
<dbReference type="PROSITE" id="PS50294">
    <property type="entry name" value="WD_REPEATS_REGION"/>
    <property type="match status" value="2"/>
</dbReference>
<evidence type="ECO:0000313" key="4">
    <source>
        <dbReference type="EMBL" id="KAG1815776.1"/>
    </source>
</evidence>
<dbReference type="Proteomes" id="UP000807769">
    <property type="component" value="Unassembled WGS sequence"/>
</dbReference>
<dbReference type="RefSeq" id="XP_041192707.1">
    <property type="nucleotide sequence ID" value="XM_041342195.1"/>
</dbReference>
<dbReference type="GO" id="GO:0005634">
    <property type="term" value="C:nucleus"/>
    <property type="evidence" value="ECO:0007669"/>
    <property type="project" value="TreeGrafter"/>
</dbReference>
<dbReference type="SMART" id="SM00320">
    <property type="entry name" value="WD40"/>
    <property type="match status" value="2"/>
</dbReference>
<dbReference type="EMBL" id="JABBWG010000018">
    <property type="protein sequence ID" value="KAG1815776.1"/>
    <property type="molecule type" value="Genomic_DNA"/>
</dbReference>
<feature type="repeat" description="WD" evidence="3">
    <location>
        <begin position="52"/>
        <end position="93"/>
    </location>
</feature>
<dbReference type="GeneID" id="64636211"/>
<dbReference type="PANTHER" id="PTHR22847">
    <property type="entry name" value="WD40 REPEAT PROTEIN"/>
    <property type="match status" value="1"/>
</dbReference>
<dbReference type="PROSITE" id="PS00678">
    <property type="entry name" value="WD_REPEATS_1"/>
    <property type="match status" value="1"/>
</dbReference>
<evidence type="ECO:0000256" key="2">
    <source>
        <dbReference type="ARBA" id="ARBA00022737"/>
    </source>
</evidence>
<evidence type="ECO:0000256" key="3">
    <source>
        <dbReference type="PROSITE-ProRule" id="PRU00221"/>
    </source>
</evidence>
<dbReference type="Pfam" id="PF00400">
    <property type="entry name" value="WD40"/>
    <property type="match status" value="2"/>
</dbReference>
<comment type="caution">
    <text evidence="4">The sequence shown here is derived from an EMBL/GenBank/DDBJ whole genome shotgun (WGS) entry which is preliminary data.</text>
</comment>
<dbReference type="AlphaFoldDB" id="A0A9P7EAV9"/>
<gene>
    <name evidence="4" type="ORF">BJ212DRAFT_1577563</name>
</gene>
<evidence type="ECO:0000313" key="5">
    <source>
        <dbReference type="Proteomes" id="UP000807769"/>
    </source>
</evidence>
<proteinExistence type="predicted"/>
<protein>
    <submittedName>
        <fullName evidence="4">WD40-repeat-containing domain protein</fullName>
    </submittedName>
</protein>
<accession>A0A9P7EAV9</accession>